<dbReference type="SUPFAM" id="SSF51182">
    <property type="entry name" value="RmlC-like cupins"/>
    <property type="match status" value="1"/>
</dbReference>
<keyword evidence="2" id="KW-0732">Signal</keyword>
<reference evidence="3 4" key="1">
    <citation type="submission" date="2016-09" db="EMBL/GenBank/DDBJ databases">
        <title>Extensive genetic diversity and differential bi-allelic expression allows diatom success in the polar Southern Ocean.</title>
        <authorList>
            <consortium name="DOE Joint Genome Institute"/>
            <person name="Mock T."/>
            <person name="Otillar R.P."/>
            <person name="Strauss J."/>
            <person name="Dupont C."/>
            <person name="Frickenhaus S."/>
            <person name="Maumus F."/>
            <person name="Mcmullan M."/>
            <person name="Sanges R."/>
            <person name="Schmutz J."/>
            <person name="Toseland A."/>
            <person name="Valas R."/>
            <person name="Veluchamy A."/>
            <person name="Ward B.J."/>
            <person name="Allen A."/>
            <person name="Barry K."/>
            <person name="Falciatore A."/>
            <person name="Ferrante M."/>
            <person name="Fortunato A.E."/>
            <person name="Gloeckner G."/>
            <person name="Gruber A."/>
            <person name="Hipkin R."/>
            <person name="Janech M."/>
            <person name="Kroth P."/>
            <person name="Leese F."/>
            <person name="Lindquist E."/>
            <person name="Lyon B.R."/>
            <person name="Martin J."/>
            <person name="Mayer C."/>
            <person name="Parker M."/>
            <person name="Quesneville H."/>
            <person name="Raymond J."/>
            <person name="Uhlig C."/>
            <person name="Valentin K.U."/>
            <person name="Worden A.Z."/>
            <person name="Armbrust E.V."/>
            <person name="Bowler C."/>
            <person name="Green B."/>
            <person name="Moulton V."/>
            <person name="Van Oosterhout C."/>
            <person name="Grigoriev I."/>
        </authorList>
    </citation>
    <scope>NUCLEOTIDE SEQUENCE [LARGE SCALE GENOMIC DNA]</scope>
    <source>
        <strain evidence="3 4">CCMP1102</strain>
    </source>
</reference>
<dbReference type="AlphaFoldDB" id="A0A1E7ER19"/>
<dbReference type="InParanoid" id="A0A1E7ER19"/>
<name>A0A1E7ER19_9STRA</name>
<gene>
    <name evidence="3" type="ORF">FRACYDRAFT_250066</name>
</gene>
<accession>A0A1E7ER19</accession>
<evidence type="ECO:0008006" key="5">
    <source>
        <dbReference type="Google" id="ProtNLM"/>
    </source>
</evidence>
<evidence type="ECO:0000256" key="2">
    <source>
        <dbReference type="SAM" id="SignalP"/>
    </source>
</evidence>
<evidence type="ECO:0000313" key="4">
    <source>
        <dbReference type="Proteomes" id="UP000095751"/>
    </source>
</evidence>
<feature type="compositionally biased region" description="Low complexity" evidence="1">
    <location>
        <begin position="38"/>
        <end position="53"/>
    </location>
</feature>
<feature type="chain" id="PRO_5009192149" description="Cupin type-1 domain-containing protein" evidence="2">
    <location>
        <begin position="28"/>
        <end position="273"/>
    </location>
</feature>
<sequence>MNFKFNSIVLALALAFASSSLLDGVNAANQQQLRGSADSDTVSPTVSPTASPTVTPPDPITSSPTVAVAGTANNTLEAYSNGNESIGCPLPRLDTKDGRWRCPNQKLSLDERRKLLPPPYDEINGEKLYSTWPATEGTTTFISNNTNPSNYIVTDTSGIAVSSQTSSQFEYEGVTYAGYRLGRPEGERAPIHYHETPQLLCLREGKIMVKTEGLPDATYEAPDCYMMPAYTKASVISLTGGKVEDCLFRTPYGGRDWVVIEPNYYNLQGQWLV</sequence>
<evidence type="ECO:0000313" key="3">
    <source>
        <dbReference type="EMBL" id="OEU08277.1"/>
    </source>
</evidence>
<protein>
    <recommendedName>
        <fullName evidence="5">Cupin type-1 domain-containing protein</fullName>
    </recommendedName>
</protein>
<dbReference type="KEGG" id="fcy:FRACYDRAFT_250066"/>
<organism evidence="3 4">
    <name type="scientific">Fragilariopsis cylindrus CCMP1102</name>
    <dbReference type="NCBI Taxonomy" id="635003"/>
    <lineage>
        <taxon>Eukaryota</taxon>
        <taxon>Sar</taxon>
        <taxon>Stramenopiles</taxon>
        <taxon>Ochrophyta</taxon>
        <taxon>Bacillariophyta</taxon>
        <taxon>Bacillariophyceae</taxon>
        <taxon>Bacillariophycidae</taxon>
        <taxon>Bacillariales</taxon>
        <taxon>Bacillariaceae</taxon>
        <taxon>Fragilariopsis</taxon>
    </lineage>
</organism>
<dbReference type="InterPro" id="IPR011051">
    <property type="entry name" value="RmlC_Cupin_sf"/>
</dbReference>
<dbReference type="Proteomes" id="UP000095751">
    <property type="component" value="Unassembled WGS sequence"/>
</dbReference>
<evidence type="ECO:0000256" key="1">
    <source>
        <dbReference type="SAM" id="MobiDB-lite"/>
    </source>
</evidence>
<dbReference type="EMBL" id="KV784381">
    <property type="protein sequence ID" value="OEU08277.1"/>
    <property type="molecule type" value="Genomic_DNA"/>
</dbReference>
<feature type="signal peptide" evidence="2">
    <location>
        <begin position="1"/>
        <end position="27"/>
    </location>
</feature>
<keyword evidence="4" id="KW-1185">Reference proteome</keyword>
<feature type="region of interest" description="Disordered" evidence="1">
    <location>
        <begin position="33"/>
        <end position="63"/>
    </location>
</feature>
<proteinExistence type="predicted"/>